<evidence type="ECO:0000313" key="1">
    <source>
        <dbReference type="EMBL" id="RDY08077.1"/>
    </source>
</evidence>
<comment type="caution">
    <text evidence="1">The sequence shown here is derived from an EMBL/GenBank/DDBJ whole genome shotgun (WGS) entry which is preliminary data.</text>
</comment>
<dbReference type="PANTHER" id="PTHR11017:SF263">
    <property type="entry name" value="ADP-RIBOSYL CYCLASE_CYCLIC ADP-RIBOSE HYDROLASE"/>
    <property type="match status" value="1"/>
</dbReference>
<accession>A0A371HZ46</accession>
<dbReference type="Gene3D" id="1.10.8.430">
    <property type="entry name" value="Helical domain of apoptotic protease-activating factors"/>
    <property type="match status" value="1"/>
</dbReference>
<dbReference type="EMBL" id="QJKJ01001346">
    <property type="protein sequence ID" value="RDY08077.1"/>
    <property type="molecule type" value="Genomic_DNA"/>
</dbReference>
<dbReference type="GO" id="GO:0043531">
    <property type="term" value="F:ADP binding"/>
    <property type="evidence" value="ECO:0007669"/>
    <property type="project" value="InterPro"/>
</dbReference>
<dbReference type="InterPro" id="IPR042197">
    <property type="entry name" value="Apaf_helical"/>
</dbReference>
<gene>
    <name evidence="1" type="ORF">CR513_07743</name>
</gene>
<dbReference type="InterPro" id="IPR027417">
    <property type="entry name" value="P-loop_NTPase"/>
</dbReference>
<dbReference type="STRING" id="157652.A0A371HZ46"/>
<dbReference type="GO" id="GO:0006952">
    <property type="term" value="P:defense response"/>
    <property type="evidence" value="ECO:0007669"/>
    <property type="project" value="InterPro"/>
</dbReference>
<dbReference type="Proteomes" id="UP000257109">
    <property type="component" value="Unassembled WGS sequence"/>
</dbReference>
<proteinExistence type="predicted"/>
<sequence>MVTTRNEQVLNANKAEDIYRRREFSLDKALELFKLNAFSQSDNQREYDELSKRVTNYAKGIPLVLKVLARLLCEKNKEVWEIELDKLTKRPLLEVYNIMKLCYDDLDRKEQYFLDLACFFLRSQTEIKVGYLNSLLRDGENFLEICVEDNDDHFRQLDILGSNPCWPKW</sequence>
<name>A0A371HZ46_MUCPR</name>
<reference evidence="1" key="1">
    <citation type="submission" date="2018-05" db="EMBL/GenBank/DDBJ databases">
        <title>Draft genome of Mucuna pruriens seed.</title>
        <authorList>
            <person name="Nnadi N.E."/>
            <person name="Vos R."/>
            <person name="Hasami M.H."/>
            <person name="Devisetty U.K."/>
            <person name="Aguiy J.C."/>
        </authorList>
    </citation>
    <scope>NUCLEOTIDE SEQUENCE [LARGE SCALE GENOMIC DNA]</scope>
    <source>
        <strain evidence="1">JCA_2017</strain>
    </source>
</reference>
<dbReference type="OrthoDB" id="1431708at2759"/>
<dbReference type="SUPFAM" id="SSF52540">
    <property type="entry name" value="P-loop containing nucleoside triphosphate hydrolases"/>
    <property type="match status" value="1"/>
</dbReference>
<feature type="non-terminal residue" evidence="1">
    <location>
        <position position="1"/>
    </location>
</feature>
<keyword evidence="2" id="KW-1185">Reference proteome</keyword>
<protein>
    <submittedName>
        <fullName evidence="1">Disease resistance protein</fullName>
    </submittedName>
</protein>
<evidence type="ECO:0000313" key="2">
    <source>
        <dbReference type="Proteomes" id="UP000257109"/>
    </source>
</evidence>
<dbReference type="PANTHER" id="PTHR11017">
    <property type="entry name" value="LEUCINE-RICH REPEAT-CONTAINING PROTEIN"/>
    <property type="match status" value="1"/>
</dbReference>
<organism evidence="1 2">
    <name type="scientific">Mucuna pruriens</name>
    <name type="common">Velvet bean</name>
    <name type="synonym">Dolichos pruriens</name>
    <dbReference type="NCBI Taxonomy" id="157652"/>
    <lineage>
        <taxon>Eukaryota</taxon>
        <taxon>Viridiplantae</taxon>
        <taxon>Streptophyta</taxon>
        <taxon>Embryophyta</taxon>
        <taxon>Tracheophyta</taxon>
        <taxon>Spermatophyta</taxon>
        <taxon>Magnoliopsida</taxon>
        <taxon>eudicotyledons</taxon>
        <taxon>Gunneridae</taxon>
        <taxon>Pentapetalae</taxon>
        <taxon>rosids</taxon>
        <taxon>fabids</taxon>
        <taxon>Fabales</taxon>
        <taxon>Fabaceae</taxon>
        <taxon>Papilionoideae</taxon>
        <taxon>50 kb inversion clade</taxon>
        <taxon>NPAAA clade</taxon>
        <taxon>indigoferoid/millettioid clade</taxon>
        <taxon>Phaseoleae</taxon>
        <taxon>Mucuna</taxon>
    </lineage>
</organism>
<dbReference type="AlphaFoldDB" id="A0A371HZ46"/>
<dbReference type="InterPro" id="IPR044974">
    <property type="entry name" value="Disease_R_plants"/>
</dbReference>